<dbReference type="PANTHER" id="PTHR11786">
    <property type="entry name" value="N-HYDROXYARYLAMINE O-ACETYLTRANSFERASE"/>
    <property type="match status" value="1"/>
</dbReference>
<name>A0ABP6XJ56_9PSEU</name>
<evidence type="ECO:0000256" key="1">
    <source>
        <dbReference type="ARBA" id="ARBA00006547"/>
    </source>
</evidence>
<reference evidence="5" key="1">
    <citation type="journal article" date="2019" name="Int. J. Syst. Evol. Microbiol.">
        <title>The Global Catalogue of Microorganisms (GCM) 10K type strain sequencing project: providing services to taxonomists for standard genome sequencing and annotation.</title>
        <authorList>
            <consortium name="The Broad Institute Genomics Platform"/>
            <consortium name="The Broad Institute Genome Sequencing Center for Infectious Disease"/>
            <person name="Wu L."/>
            <person name="Ma J."/>
        </authorList>
    </citation>
    <scope>NUCLEOTIDE SEQUENCE [LARGE SCALE GENOMIC DNA]</scope>
    <source>
        <strain evidence="5">JCM 16898</strain>
    </source>
</reference>
<comment type="similarity">
    <text evidence="1 2">Belongs to the arylamine N-acetyltransferase family.</text>
</comment>
<dbReference type="PANTHER" id="PTHR11786:SF0">
    <property type="entry name" value="ARYLAMINE N-ACETYLTRANSFERASE 4-RELATED"/>
    <property type="match status" value="1"/>
</dbReference>
<gene>
    <name evidence="4" type="ORF">GCM10022222_58880</name>
</gene>
<feature type="region of interest" description="Disordered" evidence="3">
    <location>
        <begin position="270"/>
        <end position="291"/>
    </location>
</feature>
<dbReference type="InterPro" id="IPR038765">
    <property type="entry name" value="Papain-like_cys_pep_sf"/>
</dbReference>
<evidence type="ECO:0000313" key="4">
    <source>
        <dbReference type="EMBL" id="GAA3567171.1"/>
    </source>
</evidence>
<dbReference type="EMBL" id="BAAAZN010000014">
    <property type="protein sequence ID" value="GAA3567171.1"/>
    <property type="molecule type" value="Genomic_DNA"/>
</dbReference>
<dbReference type="RefSeq" id="WP_344865598.1">
    <property type="nucleotide sequence ID" value="NZ_BAAAZN010000014.1"/>
</dbReference>
<evidence type="ECO:0000313" key="5">
    <source>
        <dbReference type="Proteomes" id="UP001500689"/>
    </source>
</evidence>
<dbReference type="Pfam" id="PF00797">
    <property type="entry name" value="Acetyltransf_2"/>
    <property type="match status" value="1"/>
</dbReference>
<accession>A0ABP6XJ56</accession>
<keyword evidence="5" id="KW-1185">Reference proteome</keyword>
<dbReference type="InterPro" id="IPR053710">
    <property type="entry name" value="Arylamine_NAT_domain_sf"/>
</dbReference>
<proteinExistence type="inferred from homology"/>
<dbReference type="InterPro" id="IPR001447">
    <property type="entry name" value="Arylamine_N-AcTrfase"/>
</dbReference>
<sequence>MSLLHDYLGRIGFTGPVEPTLESLRALCRAHALAVPFDSLGAIDGRIRLDEDLLIDKLVTHRKGGACFENHTLFARVLREIGFTTTVAGAYMWRPQHREYSSVLAHMLLVVRLDGQDWLVDVSFSHDTFIEPLPFDEQPHEQRGWVFQATRRGVDWVMSRRGNDGVAVPLYRFHPRARPVEEFQSALDYLASPGSRSQVMSTLICARTLPAGKLTLINKILVTARPGEEHTRKITGAEHAREVLERIFDGHPAQAQRALEIWRARFDRAEPTTPDPAVETAPTEFEKSANW</sequence>
<dbReference type="Proteomes" id="UP001500689">
    <property type="component" value="Unassembled WGS sequence"/>
</dbReference>
<dbReference type="SUPFAM" id="SSF54001">
    <property type="entry name" value="Cysteine proteinases"/>
    <property type="match status" value="1"/>
</dbReference>
<dbReference type="Gene3D" id="3.30.2140.20">
    <property type="match status" value="1"/>
</dbReference>
<protein>
    <submittedName>
        <fullName evidence="4">Arylamine N-acetyltransferase</fullName>
    </submittedName>
</protein>
<evidence type="ECO:0000256" key="3">
    <source>
        <dbReference type="SAM" id="MobiDB-lite"/>
    </source>
</evidence>
<evidence type="ECO:0000256" key="2">
    <source>
        <dbReference type="RuleBase" id="RU003452"/>
    </source>
</evidence>
<dbReference type="PRINTS" id="PR01543">
    <property type="entry name" value="ANATRNSFRASE"/>
</dbReference>
<comment type="caution">
    <text evidence="4">The sequence shown here is derived from an EMBL/GenBank/DDBJ whole genome shotgun (WGS) entry which is preliminary data.</text>
</comment>
<organism evidence="4 5">
    <name type="scientific">Amycolatopsis ultiminotia</name>
    <dbReference type="NCBI Taxonomy" id="543629"/>
    <lineage>
        <taxon>Bacteria</taxon>
        <taxon>Bacillati</taxon>
        <taxon>Actinomycetota</taxon>
        <taxon>Actinomycetes</taxon>
        <taxon>Pseudonocardiales</taxon>
        <taxon>Pseudonocardiaceae</taxon>
        <taxon>Amycolatopsis</taxon>
    </lineage>
</organism>